<reference evidence="1 2" key="1">
    <citation type="submission" date="2020-01" db="EMBL/GenBank/DDBJ databases">
        <authorList>
            <consortium name="DOE Joint Genome Institute"/>
            <person name="Haridas S."/>
            <person name="Albert R."/>
            <person name="Binder M."/>
            <person name="Bloem J."/>
            <person name="Labutti K."/>
            <person name="Salamov A."/>
            <person name="Andreopoulos B."/>
            <person name="Baker S.E."/>
            <person name="Barry K."/>
            <person name="Bills G."/>
            <person name="Bluhm B.H."/>
            <person name="Cannon C."/>
            <person name="Castanera R."/>
            <person name="Culley D.E."/>
            <person name="Daum C."/>
            <person name="Ezra D."/>
            <person name="Gonzalez J.B."/>
            <person name="Henrissat B."/>
            <person name="Kuo A."/>
            <person name="Liang C."/>
            <person name="Lipzen A."/>
            <person name="Lutzoni F."/>
            <person name="Magnuson J."/>
            <person name="Mondo S."/>
            <person name="Nolan M."/>
            <person name="Ohm R."/>
            <person name="Pangilinan J."/>
            <person name="Park H.-J.H."/>
            <person name="Ramirez L."/>
            <person name="Alfaro M."/>
            <person name="Sun H."/>
            <person name="Tritt A."/>
            <person name="Yoshinaga Y."/>
            <person name="Zwiers L.-H.L."/>
            <person name="Turgeon B.G."/>
            <person name="Goodwin S.B."/>
            <person name="Spatafora J.W."/>
            <person name="Crous P.W."/>
            <person name="Grigoriev I.V."/>
        </authorList>
    </citation>
    <scope>NUCLEOTIDE SEQUENCE [LARGE SCALE GENOMIC DNA]</scope>
    <source>
        <strain evidence="1 2">CBS 611.86</strain>
    </source>
</reference>
<name>A0A7C8MH80_9PLEO</name>
<evidence type="ECO:0000313" key="1">
    <source>
        <dbReference type="EMBL" id="KAF2878236.1"/>
    </source>
</evidence>
<dbReference type="OrthoDB" id="5332281at2759"/>
<accession>A0A7C8MH80</accession>
<dbReference type="Proteomes" id="UP000481861">
    <property type="component" value="Unassembled WGS sequence"/>
</dbReference>
<comment type="caution">
    <text evidence="1">The sequence shown here is derived from an EMBL/GenBank/DDBJ whole genome shotgun (WGS) entry which is preliminary data.</text>
</comment>
<dbReference type="EMBL" id="JAADJZ010000001">
    <property type="protein sequence ID" value="KAF2878236.1"/>
    <property type="molecule type" value="Genomic_DNA"/>
</dbReference>
<evidence type="ECO:0000313" key="2">
    <source>
        <dbReference type="Proteomes" id="UP000481861"/>
    </source>
</evidence>
<dbReference type="AlphaFoldDB" id="A0A7C8MH80"/>
<organism evidence="1 2">
    <name type="scientific">Massariosphaeria phaeospora</name>
    <dbReference type="NCBI Taxonomy" id="100035"/>
    <lineage>
        <taxon>Eukaryota</taxon>
        <taxon>Fungi</taxon>
        <taxon>Dikarya</taxon>
        <taxon>Ascomycota</taxon>
        <taxon>Pezizomycotina</taxon>
        <taxon>Dothideomycetes</taxon>
        <taxon>Pleosporomycetidae</taxon>
        <taxon>Pleosporales</taxon>
        <taxon>Pleosporales incertae sedis</taxon>
        <taxon>Massariosphaeria</taxon>
    </lineage>
</organism>
<sequence>MSAQDYHIQDELEMCSKDNAPVYPKKSVIRNCALKIDLSKVPKNKFEKVTKSGRTYLKLDYRLLIRVEGAQMVFSFDCGGKEYGRIEADFGT</sequence>
<proteinExistence type="predicted"/>
<protein>
    <submittedName>
        <fullName evidence="1">Uncharacterized protein</fullName>
    </submittedName>
</protein>
<gene>
    <name evidence="1" type="ORF">BDV95DRAFT_600907</name>
</gene>
<keyword evidence="2" id="KW-1185">Reference proteome</keyword>